<comment type="caution">
    <text evidence="3">The sequence shown here is derived from an EMBL/GenBank/DDBJ whole genome shotgun (WGS) entry which is preliminary data.</text>
</comment>
<dbReference type="SUPFAM" id="SSF53850">
    <property type="entry name" value="Periplasmic binding protein-like II"/>
    <property type="match status" value="1"/>
</dbReference>
<organism evidence="3 4">
    <name type="scientific">Actinomadura adrarensis</name>
    <dbReference type="NCBI Taxonomy" id="1819600"/>
    <lineage>
        <taxon>Bacteria</taxon>
        <taxon>Bacillati</taxon>
        <taxon>Actinomycetota</taxon>
        <taxon>Actinomycetes</taxon>
        <taxon>Streptosporangiales</taxon>
        <taxon>Thermomonosporaceae</taxon>
        <taxon>Actinomadura</taxon>
    </lineage>
</organism>
<evidence type="ECO:0000256" key="2">
    <source>
        <dbReference type="SAM" id="SignalP"/>
    </source>
</evidence>
<dbReference type="Proteomes" id="UP001597083">
    <property type="component" value="Unassembled WGS sequence"/>
</dbReference>
<keyword evidence="1 2" id="KW-0732">Signal</keyword>
<evidence type="ECO:0000313" key="3">
    <source>
        <dbReference type="EMBL" id="MFD0857134.1"/>
    </source>
</evidence>
<keyword evidence="4" id="KW-1185">Reference proteome</keyword>
<dbReference type="PANTHER" id="PTHR30006:SF2">
    <property type="entry name" value="ABC TRANSPORTER SUBSTRATE-BINDING PROTEIN"/>
    <property type="match status" value="1"/>
</dbReference>
<evidence type="ECO:0000313" key="4">
    <source>
        <dbReference type="Proteomes" id="UP001597083"/>
    </source>
</evidence>
<dbReference type="Pfam" id="PF01547">
    <property type="entry name" value="SBP_bac_1"/>
    <property type="match status" value="1"/>
</dbReference>
<sequence>MRKLCALLGMAAVLVLLAACGNKPTSAAKTVDFTTLDDLVAAAKKEGSVLLYTDMLPADTKRLQTVWGKTYPDIDLQIKTISGTDLLTRFESESESGAPSADVVSSAQPDYYADASKRGLITPLQETGVLKLVPNYPKKYLFDDLKTALIQAVPAGFIYNTKVVPADKAPRDWPDLLDPFWKGKVLSDDKDDTSDINALITLARLRDAYGEKFLGQLRAQLGPVQGGFQPMQAAVGAGEGAAAIQSLEFIVAGMQKEGAPVKFVPVSHSHWAVHGFGVSAKATRPAAARLLAQFLLTPEGSESVSSSIGEYGPYDQIPEKFVPVTLAEIERVRKDAKQILAAYKA</sequence>
<feature type="chain" id="PRO_5046518631" evidence="2">
    <location>
        <begin position="19"/>
        <end position="345"/>
    </location>
</feature>
<gene>
    <name evidence="3" type="ORF">ACFQ07_33320</name>
</gene>
<feature type="signal peptide" evidence="2">
    <location>
        <begin position="1"/>
        <end position="18"/>
    </location>
</feature>
<dbReference type="EMBL" id="JBHTIR010004365">
    <property type="protein sequence ID" value="MFD0857134.1"/>
    <property type="molecule type" value="Genomic_DNA"/>
</dbReference>
<name>A0ABW3CU68_9ACTN</name>
<dbReference type="InterPro" id="IPR006059">
    <property type="entry name" value="SBP"/>
</dbReference>
<reference evidence="4" key="1">
    <citation type="journal article" date="2019" name="Int. J. Syst. Evol. Microbiol.">
        <title>The Global Catalogue of Microorganisms (GCM) 10K type strain sequencing project: providing services to taxonomists for standard genome sequencing and annotation.</title>
        <authorList>
            <consortium name="The Broad Institute Genomics Platform"/>
            <consortium name="The Broad Institute Genome Sequencing Center for Infectious Disease"/>
            <person name="Wu L."/>
            <person name="Ma J."/>
        </authorList>
    </citation>
    <scope>NUCLEOTIDE SEQUENCE [LARGE SCALE GENOMIC DNA]</scope>
    <source>
        <strain evidence="4">JCM 31696</strain>
    </source>
</reference>
<protein>
    <submittedName>
        <fullName evidence="3">ABC transporter substrate-binding protein</fullName>
    </submittedName>
</protein>
<dbReference type="Gene3D" id="3.40.190.10">
    <property type="entry name" value="Periplasmic binding protein-like II"/>
    <property type="match status" value="2"/>
</dbReference>
<proteinExistence type="predicted"/>
<evidence type="ECO:0000256" key="1">
    <source>
        <dbReference type="ARBA" id="ARBA00022729"/>
    </source>
</evidence>
<accession>A0ABW3CU68</accession>
<dbReference type="PROSITE" id="PS51257">
    <property type="entry name" value="PROKAR_LIPOPROTEIN"/>
    <property type="match status" value="1"/>
</dbReference>
<dbReference type="PANTHER" id="PTHR30006">
    <property type="entry name" value="THIAMINE-BINDING PERIPLASMIC PROTEIN-RELATED"/>
    <property type="match status" value="1"/>
</dbReference>